<dbReference type="AlphaFoldDB" id="A0A4R6BT57"/>
<feature type="transmembrane region" description="Helical" evidence="10">
    <location>
        <begin position="28"/>
        <end position="46"/>
    </location>
</feature>
<evidence type="ECO:0000313" key="12">
    <source>
        <dbReference type="Proteomes" id="UP000294802"/>
    </source>
</evidence>
<keyword evidence="12" id="KW-1185">Reference proteome</keyword>
<evidence type="ECO:0000256" key="8">
    <source>
        <dbReference type="ARBA" id="ARBA00035585"/>
    </source>
</evidence>
<dbReference type="Proteomes" id="UP000294802">
    <property type="component" value="Unassembled WGS sequence"/>
</dbReference>
<protein>
    <recommendedName>
        <fullName evidence="10">Fluoride-specific ion channel FluC</fullName>
    </recommendedName>
</protein>
<feature type="transmembrane region" description="Helical" evidence="10">
    <location>
        <begin position="58"/>
        <end position="74"/>
    </location>
</feature>
<dbReference type="GO" id="GO:0140114">
    <property type="term" value="P:cellular detoxification of fluoride"/>
    <property type="evidence" value="ECO:0007669"/>
    <property type="project" value="UniProtKB-UniRule"/>
</dbReference>
<dbReference type="PANTHER" id="PTHR28259">
    <property type="entry name" value="FLUORIDE EXPORT PROTEIN 1-RELATED"/>
    <property type="match status" value="1"/>
</dbReference>
<feature type="transmembrane region" description="Helical" evidence="10">
    <location>
        <begin position="86"/>
        <end position="106"/>
    </location>
</feature>
<dbReference type="Pfam" id="PF02537">
    <property type="entry name" value="CRCB"/>
    <property type="match status" value="1"/>
</dbReference>
<dbReference type="EMBL" id="SCWB01000014">
    <property type="protein sequence ID" value="TDM07510.1"/>
    <property type="molecule type" value="Genomic_DNA"/>
</dbReference>
<evidence type="ECO:0000313" key="11">
    <source>
        <dbReference type="EMBL" id="TDM07510.1"/>
    </source>
</evidence>
<dbReference type="OrthoDB" id="9799631at2"/>
<dbReference type="InterPro" id="IPR003691">
    <property type="entry name" value="FluC"/>
</dbReference>
<keyword evidence="3 10" id="KW-0812">Transmembrane</keyword>
<gene>
    <name evidence="10" type="primary">fluC</name>
    <name evidence="10" type="synonym">crcB</name>
    <name evidence="11" type="ORF">ERX29_08735</name>
</gene>
<evidence type="ECO:0000256" key="7">
    <source>
        <dbReference type="ARBA" id="ARBA00035120"/>
    </source>
</evidence>
<evidence type="ECO:0000256" key="2">
    <source>
        <dbReference type="ARBA" id="ARBA00022475"/>
    </source>
</evidence>
<sequence length="115" mass="12457">MMKYLHVCLFAFIGGVLRYEMSMLFNPAGTFLVNLIGAFLLGLLTVKLKEMTNNDLRTGITGGLIGSFTTFSTFSMESVELLQTDVLIGVMYISATLLLGIMLAAAGMKFGEVLS</sequence>
<keyword evidence="6 10" id="KW-0407">Ion channel</keyword>
<evidence type="ECO:0000256" key="10">
    <source>
        <dbReference type="HAMAP-Rule" id="MF_00454"/>
    </source>
</evidence>
<comment type="subcellular location">
    <subcellularLocation>
        <location evidence="1 10">Cell membrane</location>
        <topology evidence="1 10">Multi-pass membrane protein</topology>
    </subcellularLocation>
</comment>
<keyword evidence="4 10" id="KW-1133">Transmembrane helix</keyword>
<dbReference type="GO" id="GO:0062054">
    <property type="term" value="F:fluoride channel activity"/>
    <property type="evidence" value="ECO:0007669"/>
    <property type="project" value="UniProtKB-UniRule"/>
</dbReference>
<evidence type="ECO:0000256" key="1">
    <source>
        <dbReference type="ARBA" id="ARBA00004651"/>
    </source>
</evidence>
<comment type="function">
    <text evidence="9 10">Fluoride-specific ion channel. Important for reducing fluoride concentration in the cell, thus reducing its toxicity.</text>
</comment>
<comment type="activity regulation">
    <text evidence="10">Na(+) is not transported, but it plays an essential structural role and its presence is essential for fluoride channel function.</text>
</comment>
<accession>A0A4R6BT57</accession>
<organism evidence="11 12">
    <name type="scientific">Macrococcus lamae</name>
    <dbReference type="NCBI Taxonomy" id="198484"/>
    <lineage>
        <taxon>Bacteria</taxon>
        <taxon>Bacillati</taxon>
        <taxon>Bacillota</taxon>
        <taxon>Bacilli</taxon>
        <taxon>Bacillales</taxon>
        <taxon>Staphylococcaceae</taxon>
        <taxon>Macrococcus</taxon>
    </lineage>
</organism>
<keyword evidence="10" id="KW-0406">Ion transport</keyword>
<comment type="catalytic activity">
    <reaction evidence="8">
        <text>fluoride(in) = fluoride(out)</text>
        <dbReference type="Rhea" id="RHEA:76159"/>
        <dbReference type="ChEBI" id="CHEBI:17051"/>
    </reaction>
    <physiologicalReaction direction="left-to-right" evidence="8">
        <dbReference type="Rhea" id="RHEA:76160"/>
    </physiologicalReaction>
</comment>
<dbReference type="GO" id="GO:0005886">
    <property type="term" value="C:plasma membrane"/>
    <property type="evidence" value="ECO:0007669"/>
    <property type="project" value="UniProtKB-SubCell"/>
</dbReference>
<comment type="caution">
    <text evidence="11">The sequence shown here is derived from an EMBL/GenBank/DDBJ whole genome shotgun (WGS) entry which is preliminary data.</text>
</comment>
<reference evidence="11 12" key="1">
    <citation type="submission" date="2019-01" db="EMBL/GenBank/DDBJ databases">
        <title>Draft genome sequences of the type strains of six Macrococcus species.</title>
        <authorList>
            <person name="Mazhar S."/>
            <person name="Altermann E."/>
            <person name="Hill C."/>
            <person name="Mcauliffe O."/>
        </authorList>
    </citation>
    <scope>NUCLEOTIDE SEQUENCE [LARGE SCALE GENOMIC DNA]</scope>
    <source>
        <strain evidence="11 12">CCM4815</strain>
    </source>
</reference>
<keyword evidence="10" id="KW-0479">Metal-binding</keyword>
<keyword evidence="5 10" id="KW-0472">Membrane</keyword>
<dbReference type="GO" id="GO:0046872">
    <property type="term" value="F:metal ion binding"/>
    <property type="evidence" value="ECO:0007669"/>
    <property type="project" value="UniProtKB-KW"/>
</dbReference>
<comment type="similarity">
    <text evidence="7 10">Belongs to the fluoride channel Fluc/FEX (TC 1.A.43) family.</text>
</comment>
<dbReference type="PANTHER" id="PTHR28259:SF1">
    <property type="entry name" value="FLUORIDE EXPORT PROTEIN 1-RELATED"/>
    <property type="match status" value="1"/>
</dbReference>
<feature type="binding site" evidence="10">
    <location>
        <position position="66"/>
    </location>
    <ligand>
        <name>Na(+)</name>
        <dbReference type="ChEBI" id="CHEBI:29101"/>
        <note>structural</note>
    </ligand>
</feature>
<proteinExistence type="inferred from homology"/>
<evidence type="ECO:0000256" key="9">
    <source>
        <dbReference type="ARBA" id="ARBA00049940"/>
    </source>
</evidence>
<evidence type="ECO:0000256" key="5">
    <source>
        <dbReference type="ARBA" id="ARBA00023136"/>
    </source>
</evidence>
<evidence type="ECO:0000256" key="6">
    <source>
        <dbReference type="ARBA" id="ARBA00023303"/>
    </source>
</evidence>
<keyword evidence="10" id="KW-0813">Transport</keyword>
<feature type="binding site" evidence="10">
    <location>
        <position position="69"/>
    </location>
    <ligand>
        <name>Na(+)</name>
        <dbReference type="ChEBI" id="CHEBI:29101"/>
        <note>structural</note>
    </ligand>
</feature>
<keyword evidence="10" id="KW-0915">Sodium</keyword>
<evidence type="ECO:0000256" key="4">
    <source>
        <dbReference type="ARBA" id="ARBA00022989"/>
    </source>
</evidence>
<dbReference type="HAMAP" id="MF_00454">
    <property type="entry name" value="FluC"/>
    <property type="match status" value="1"/>
</dbReference>
<evidence type="ECO:0000256" key="3">
    <source>
        <dbReference type="ARBA" id="ARBA00022692"/>
    </source>
</evidence>
<name>A0A4R6BT57_9STAP</name>
<keyword evidence="2 10" id="KW-1003">Cell membrane</keyword>